<protein>
    <submittedName>
        <fullName evidence="2">Uncharacterized protein</fullName>
    </submittedName>
</protein>
<evidence type="ECO:0000313" key="3">
    <source>
        <dbReference type="Proteomes" id="UP000636709"/>
    </source>
</evidence>
<organism evidence="2 3">
    <name type="scientific">Digitaria exilis</name>
    <dbReference type="NCBI Taxonomy" id="1010633"/>
    <lineage>
        <taxon>Eukaryota</taxon>
        <taxon>Viridiplantae</taxon>
        <taxon>Streptophyta</taxon>
        <taxon>Embryophyta</taxon>
        <taxon>Tracheophyta</taxon>
        <taxon>Spermatophyta</taxon>
        <taxon>Magnoliopsida</taxon>
        <taxon>Liliopsida</taxon>
        <taxon>Poales</taxon>
        <taxon>Poaceae</taxon>
        <taxon>PACMAD clade</taxon>
        <taxon>Panicoideae</taxon>
        <taxon>Panicodae</taxon>
        <taxon>Paniceae</taxon>
        <taxon>Anthephorinae</taxon>
        <taxon>Digitaria</taxon>
    </lineage>
</organism>
<feature type="region of interest" description="Disordered" evidence="1">
    <location>
        <begin position="71"/>
        <end position="92"/>
    </location>
</feature>
<comment type="caution">
    <text evidence="2">The sequence shown here is derived from an EMBL/GenBank/DDBJ whole genome shotgun (WGS) entry which is preliminary data.</text>
</comment>
<dbReference type="AlphaFoldDB" id="A0A835E757"/>
<dbReference type="Proteomes" id="UP000636709">
    <property type="component" value="Unassembled WGS sequence"/>
</dbReference>
<evidence type="ECO:0000256" key="1">
    <source>
        <dbReference type="SAM" id="MobiDB-lite"/>
    </source>
</evidence>
<dbReference type="EMBL" id="JACEFO010002346">
    <property type="protein sequence ID" value="KAF8664955.1"/>
    <property type="molecule type" value="Genomic_DNA"/>
</dbReference>
<name>A0A835E757_9POAL</name>
<gene>
    <name evidence="2" type="ORF">HU200_054275</name>
</gene>
<sequence>MVHTSLTQFTGTSRNRHCTSNPRSVAMAHYQEVDYCSEEVRSMASPAGFGRHGGVQQQVVREKFEEVDTFSRTGSHGHHHGHHGHHGHGSGRFVMRETKVEEDINTCTGEFHERKETFVVRSD</sequence>
<proteinExistence type="predicted"/>
<dbReference type="OrthoDB" id="661594at2759"/>
<evidence type="ECO:0000313" key="2">
    <source>
        <dbReference type="EMBL" id="KAF8664955.1"/>
    </source>
</evidence>
<feature type="compositionally biased region" description="Basic residues" evidence="1">
    <location>
        <begin position="75"/>
        <end position="89"/>
    </location>
</feature>
<feature type="region of interest" description="Disordered" evidence="1">
    <location>
        <begin position="1"/>
        <end position="20"/>
    </location>
</feature>
<reference evidence="2" key="1">
    <citation type="submission" date="2020-07" db="EMBL/GenBank/DDBJ databases">
        <title>Genome sequence and genetic diversity analysis of an under-domesticated orphan crop, white fonio (Digitaria exilis).</title>
        <authorList>
            <person name="Bennetzen J.L."/>
            <person name="Chen S."/>
            <person name="Ma X."/>
            <person name="Wang X."/>
            <person name="Yssel A.E.J."/>
            <person name="Chaluvadi S.R."/>
            <person name="Johnson M."/>
            <person name="Gangashetty P."/>
            <person name="Hamidou F."/>
            <person name="Sanogo M.D."/>
            <person name="Zwaenepoel A."/>
            <person name="Wallace J."/>
            <person name="Van De Peer Y."/>
            <person name="Van Deynze A."/>
        </authorList>
    </citation>
    <scope>NUCLEOTIDE SEQUENCE</scope>
    <source>
        <tissue evidence="2">Leaves</tissue>
    </source>
</reference>
<accession>A0A835E757</accession>
<keyword evidence="3" id="KW-1185">Reference proteome</keyword>